<gene>
    <name evidence="1" type="ORF">SAMN06272737_105144</name>
</gene>
<evidence type="ECO:0000313" key="2">
    <source>
        <dbReference type="Proteomes" id="UP000198403"/>
    </source>
</evidence>
<proteinExistence type="predicted"/>
<sequence>MTRWSGPLDNGGLAPYTFAQLPGHDTVVRHSVGAVFASCECGAEGPDGTLDSACDWIAAHCLSLLCDLDEAGLRVAARLAPDFTGTLDELISTARAIAA</sequence>
<organism evidence="1 2">
    <name type="scientific">Blastococcus mobilis</name>
    <dbReference type="NCBI Taxonomy" id="1938746"/>
    <lineage>
        <taxon>Bacteria</taxon>
        <taxon>Bacillati</taxon>
        <taxon>Actinomycetota</taxon>
        <taxon>Actinomycetes</taxon>
        <taxon>Geodermatophilales</taxon>
        <taxon>Geodermatophilaceae</taxon>
        <taxon>Blastococcus</taxon>
    </lineage>
</organism>
<evidence type="ECO:0000313" key="1">
    <source>
        <dbReference type="EMBL" id="SNR39011.1"/>
    </source>
</evidence>
<accession>A0A238VXV2</accession>
<reference evidence="1 2" key="1">
    <citation type="submission" date="2017-06" db="EMBL/GenBank/DDBJ databases">
        <authorList>
            <person name="Kim H.J."/>
            <person name="Triplett B.A."/>
        </authorList>
    </citation>
    <scope>NUCLEOTIDE SEQUENCE [LARGE SCALE GENOMIC DNA]</scope>
    <source>
        <strain evidence="1 2">DSM 44272</strain>
    </source>
</reference>
<name>A0A238VXV2_9ACTN</name>
<keyword evidence="2" id="KW-1185">Reference proteome</keyword>
<dbReference type="EMBL" id="FZNO01000005">
    <property type="protein sequence ID" value="SNR39011.1"/>
    <property type="molecule type" value="Genomic_DNA"/>
</dbReference>
<dbReference type="AlphaFoldDB" id="A0A238VXV2"/>
<dbReference type="Proteomes" id="UP000198403">
    <property type="component" value="Unassembled WGS sequence"/>
</dbReference>
<protein>
    <submittedName>
        <fullName evidence="1">Uncharacterized protein</fullName>
    </submittedName>
</protein>